<dbReference type="EMBL" id="FUYJ01000009">
    <property type="protein sequence ID" value="SKB05091.1"/>
    <property type="molecule type" value="Genomic_DNA"/>
</dbReference>
<reference evidence="2" key="1">
    <citation type="submission" date="2017-02" db="EMBL/GenBank/DDBJ databases">
        <authorList>
            <person name="Varghese N."/>
            <person name="Submissions S."/>
        </authorList>
    </citation>
    <scope>NUCLEOTIDE SEQUENCE [LARGE SCALE GENOMIC DNA]</scope>
    <source>
        <strain evidence="2">DSM 23966</strain>
    </source>
</reference>
<keyword evidence="2" id="KW-1185">Reference proteome</keyword>
<dbReference type="Pfam" id="PF10934">
    <property type="entry name" value="Sheath_initiator"/>
    <property type="match status" value="1"/>
</dbReference>
<dbReference type="AlphaFoldDB" id="A0A1T4YUX4"/>
<dbReference type="RefSeq" id="WP_078818516.1">
    <property type="nucleotide sequence ID" value="NZ_FUYJ01000009.1"/>
</dbReference>
<dbReference type="Proteomes" id="UP000190042">
    <property type="component" value="Unassembled WGS sequence"/>
</dbReference>
<protein>
    <recommendedName>
        <fullName evidence="3">DUF2634 domain-containing protein</fullName>
    </recommendedName>
</protein>
<dbReference type="InterPro" id="IPR020288">
    <property type="entry name" value="Sheath_initiator"/>
</dbReference>
<sequence>MKALKIEDGDIVIDQLGNFVVIEEEEEEGQSLERALTTNKEEWFLNILHGLAYSVIFAKPFDEQRSRLAIIETIHQDERVDQVEKVEFFQERPKRKAEVLVRVRMNSGNVIEEVFPIG</sequence>
<evidence type="ECO:0000313" key="2">
    <source>
        <dbReference type="Proteomes" id="UP000190042"/>
    </source>
</evidence>
<organism evidence="1 2">
    <name type="scientific">Sporosarcina newyorkensis</name>
    <dbReference type="NCBI Taxonomy" id="759851"/>
    <lineage>
        <taxon>Bacteria</taxon>
        <taxon>Bacillati</taxon>
        <taxon>Bacillota</taxon>
        <taxon>Bacilli</taxon>
        <taxon>Bacillales</taxon>
        <taxon>Caryophanaceae</taxon>
        <taxon>Sporosarcina</taxon>
    </lineage>
</organism>
<evidence type="ECO:0000313" key="1">
    <source>
        <dbReference type="EMBL" id="SKB05091.1"/>
    </source>
</evidence>
<accession>A0A1T4YUX4</accession>
<gene>
    <name evidence="1" type="ORF">SAMN04244570_3551</name>
</gene>
<proteinExistence type="predicted"/>
<evidence type="ECO:0008006" key="3">
    <source>
        <dbReference type="Google" id="ProtNLM"/>
    </source>
</evidence>
<name>A0A1T4YUX4_9BACL</name>